<name>A0ABR0B917_9CRUS</name>
<reference evidence="2 3" key="1">
    <citation type="journal article" date="2023" name="Nucleic Acids Res.">
        <title>The hologenome of Daphnia magna reveals possible DNA methylation and microbiome-mediated evolution of the host genome.</title>
        <authorList>
            <person name="Chaturvedi A."/>
            <person name="Li X."/>
            <person name="Dhandapani V."/>
            <person name="Marshall H."/>
            <person name="Kissane S."/>
            <person name="Cuenca-Cambronero M."/>
            <person name="Asole G."/>
            <person name="Calvet F."/>
            <person name="Ruiz-Romero M."/>
            <person name="Marangio P."/>
            <person name="Guigo R."/>
            <person name="Rago D."/>
            <person name="Mirbahai L."/>
            <person name="Eastwood N."/>
            <person name="Colbourne J.K."/>
            <person name="Zhou J."/>
            <person name="Mallon E."/>
            <person name="Orsini L."/>
        </authorList>
    </citation>
    <scope>NUCLEOTIDE SEQUENCE [LARGE SCALE GENOMIC DNA]</scope>
    <source>
        <strain evidence="2">LRV0_1</strain>
    </source>
</reference>
<dbReference type="EMBL" id="JAOYFB010000041">
    <property type="protein sequence ID" value="KAK4045081.1"/>
    <property type="molecule type" value="Genomic_DNA"/>
</dbReference>
<gene>
    <name evidence="2" type="ORF">OUZ56_032489</name>
</gene>
<evidence type="ECO:0008006" key="4">
    <source>
        <dbReference type="Google" id="ProtNLM"/>
    </source>
</evidence>
<proteinExistence type="predicted"/>
<feature type="compositionally biased region" description="Pro residues" evidence="1">
    <location>
        <begin position="16"/>
        <end position="31"/>
    </location>
</feature>
<sequence>MLVVAYVFPATRAPPSRRPTPRAPCGRPPSPGRARANAAHGRGLPRRRGGDANARRRLNLRSGSAATARPSRSSAGRRSLRRACALPFASSYGLLRPMRPVLGVLPLICSLTVLSMSACVGDDTFTPADAGSSQDGAVASDGASDGASTADGGVVVAPPNCGGGLAVPPGTTLEIRGCAEAGDSAANPINLREKKPPLEGSKTVKLTLAGSPAAAYLFDSGEVSFNALPETAAKLFPVPERYCVSWRGQITAPSFAKKNYWNPPLFLFGKEDQGLRVLAQFTRTVNTGSINPSGVGAVFESSGATALLQSAFSEEVTVTVLRDGARGVGWFNSAPKREVTIGPAGASPSGAAIRVGGRLPEPSGFAGNADDSNFLGSVRTIVIASPATEEECETLHMSVKQ</sequence>
<feature type="region of interest" description="Disordered" evidence="1">
    <location>
        <begin position="12"/>
        <end position="78"/>
    </location>
</feature>
<feature type="region of interest" description="Disordered" evidence="1">
    <location>
        <begin position="129"/>
        <end position="151"/>
    </location>
</feature>
<evidence type="ECO:0000313" key="3">
    <source>
        <dbReference type="Proteomes" id="UP001234178"/>
    </source>
</evidence>
<evidence type="ECO:0000256" key="1">
    <source>
        <dbReference type="SAM" id="MobiDB-lite"/>
    </source>
</evidence>
<keyword evidence="3" id="KW-1185">Reference proteome</keyword>
<comment type="caution">
    <text evidence="2">The sequence shown here is derived from an EMBL/GenBank/DDBJ whole genome shotgun (WGS) entry which is preliminary data.</text>
</comment>
<accession>A0ABR0B917</accession>
<feature type="compositionally biased region" description="Low complexity" evidence="1">
    <location>
        <begin position="32"/>
        <end position="42"/>
    </location>
</feature>
<protein>
    <recommendedName>
        <fullName evidence="4">Lipoprotein</fullName>
    </recommendedName>
</protein>
<organism evidence="2 3">
    <name type="scientific">Daphnia magna</name>
    <dbReference type="NCBI Taxonomy" id="35525"/>
    <lineage>
        <taxon>Eukaryota</taxon>
        <taxon>Metazoa</taxon>
        <taxon>Ecdysozoa</taxon>
        <taxon>Arthropoda</taxon>
        <taxon>Crustacea</taxon>
        <taxon>Branchiopoda</taxon>
        <taxon>Diplostraca</taxon>
        <taxon>Cladocera</taxon>
        <taxon>Anomopoda</taxon>
        <taxon>Daphniidae</taxon>
        <taxon>Daphnia</taxon>
    </lineage>
</organism>
<evidence type="ECO:0000313" key="2">
    <source>
        <dbReference type="EMBL" id="KAK4045081.1"/>
    </source>
</evidence>
<feature type="compositionally biased region" description="Low complexity" evidence="1">
    <location>
        <begin position="61"/>
        <end position="78"/>
    </location>
</feature>
<dbReference type="Proteomes" id="UP001234178">
    <property type="component" value="Unassembled WGS sequence"/>
</dbReference>